<dbReference type="InterPro" id="IPR051213">
    <property type="entry name" value="START_lipid_transfer"/>
</dbReference>
<name>A0A9N9C8U1_9GLOM</name>
<dbReference type="AlphaFoldDB" id="A0A9N9C8U1"/>
<dbReference type="GO" id="GO:0005737">
    <property type="term" value="C:cytoplasm"/>
    <property type="evidence" value="ECO:0007669"/>
    <property type="project" value="UniProtKB-ARBA"/>
</dbReference>
<feature type="domain" description="START" evidence="1">
    <location>
        <begin position="105"/>
        <end position="292"/>
    </location>
</feature>
<proteinExistence type="predicted"/>
<dbReference type="SMART" id="SM00234">
    <property type="entry name" value="START"/>
    <property type="match status" value="1"/>
</dbReference>
<dbReference type="SUPFAM" id="SSF55961">
    <property type="entry name" value="Bet v1-like"/>
    <property type="match status" value="1"/>
</dbReference>
<evidence type="ECO:0000259" key="1">
    <source>
        <dbReference type="PROSITE" id="PS50848"/>
    </source>
</evidence>
<dbReference type="Proteomes" id="UP000789342">
    <property type="component" value="Unassembled WGS sequence"/>
</dbReference>
<dbReference type="EMBL" id="CAJVPV010005704">
    <property type="protein sequence ID" value="CAG8594782.1"/>
    <property type="molecule type" value="Genomic_DNA"/>
</dbReference>
<accession>A0A9N9C8U1</accession>
<dbReference type="PROSITE" id="PS50848">
    <property type="entry name" value="START"/>
    <property type="match status" value="1"/>
</dbReference>
<dbReference type="CDD" id="cd00177">
    <property type="entry name" value="START"/>
    <property type="match status" value="1"/>
</dbReference>
<gene>
    <name evidence="2" type="ORF">AMORRO_LOCUS7510</name>
</gene>
<reference evidence="2" key="1">
    <citation type="submission" date="2021-06" db="EMBL/GenBank/DDBJ databases">
        <authorList>
            <person name="Kallberg Y."/>
            <person name="Tangrot J."/>
            <person name="Rosling A."/>
        </authorList>
    </citation>
    <scope>NUCLEOTIDE SEQUENCE</scope>
    <source>
        <strain evidence="2">CL551</strain>
    </source>
</reference>
<sequence length="363" mass="41410">MLPTLDILARSLDSLHFLFFQLIFFFAYHHLLNIPSLSTVVFKYLYEKTLSSQKPQLLKSNKTKIEESNDVDPPEVIKSRDVIKTFTKTPLIVASERCFVSYKKSAEPEADNSRFLNSMLTEILNLVDQKNFEWRLLHEDKNTDMKIYQHSSINYCYKVVSTMDNTPETTYDLLADVTRRSEWDHLAKEGKVLEVTGESTRVHYFRTKAMFPTLARDAVTLAYGTQLDDGRMVHVNKSIEHKLSPNEPGVIRIHVNCAGFVVEPIKSQQNKCYLTQIIDADPKGWVPKYVISLKEAVNETNKSSIGRPGNAPGGNEFWKSFIQKIATIGDNTKGRSGKIFITTVTYAAVIIFGVRKWRSKNSV</sequence>
<evidence type="ECO:0000313" key="3">
    <source>
        <dbReference type="Proteomes" id="UP000789342"/>
    </source>
</evidence>
<dbReference type="OrthoDB" id="333905at2759"/>
<dbReference type="Pfam" id="PF01852">
    <property type="entry name" value="START"/>
    <property type="match status" value="1"/>
</dbReference>
<keyword evidence="3" id="KW-1185">Reference proteome</keyword>
<evidence type="ECO:0000313" key="2">
    <source>
        <dbReference type="EMBL" id="CAG8594782.1"/>
    </source>
</evidence>
<protein>
    <submittedName>
        <fullName evidence="2">7569_t:CDS:1</fullName>
    </submittedName>
</protein>
<organism evidence="2 3">
    <name type="scientific">Acaulospora morrowiae</name>
    <dbReference type="NCBI Taxonomy" id="94023"/>
    <lineage>
        <taxon>Eukaryota</taxon>
        <taxon>Fungi</taxon>
        <taxon>Fungi incertae sedis</taxon>
        <taxon>Mucoromycota</taxon>
        <taxon>Glomeromycotina</taxon>
        <taxon>Glomeromycetes</taxon>
        <taxon>Diversisporales</taxon>
        <taxon>Acaulosporaceae</taxon>
        <taxon>Acaulospora</taxon>
    </lineage>
</organism>
<dbReference type="PANTHER" id="PTHR19308">
    <property type="entry name" value="PHOSPHATIDYLCHOLINE TRANSFER PROTEIN"/>
    <property type="match status" value="1"/>
</dbReference>
<dbReference type="PANTHER" id="PTHR19308:SF14">
    <property type="entry name" value="START DOMAIN-CONTAINING PROTEIN"/>
    <property type="match status" value="1"/>
</dbReference>
<dbReference type="InterPro" id="IPR023393">
    <property type="entry name" value="START-like_dom_sf"/>
</dbReference>
<comment type="caution">
    <text evidence="2">The sequence shown here is derived from an EMBL/GenBank/DDBJ whole genome shotgun (WGS) entry which is preliminary data.</text>
</comment>
<dbReference type="Gene3D" id="3.30.530.20">
    <property type="match status" value="1"/>
</dbReference>
<dbReference type="GO" id="GO:0008289">
    <property type="term" value="F:lipid binding"/>
    <property type="evidence" value="ECO:0007669"/>
    <property type="project" value="InterPro"/>
</dbReference>
<dbReference type="InterPro" id="IPR002913">
    <property type="entry name" value="START_lipid-bd_dom"/>
</dbReference>